<dbReference type="AlphaFoldDB" id="A0AAI9T4W3"/>
<organism evidence="1 2">
    <name type="scientific">Penicillium thymicola</name>
    <dbReference type="NCBI Taxonomy" id="293382"/>
    <lineage>
        <taxon>Eukaryota</taxon>
        <taxon>Fungi</taxon>
        <taxon>Dikarya</taxon>
        <taxon>Ascomycota</taxon>
        <taxon>Pezizomycotina</taxon>
        <taxon>Eurotiomycetes</taxon>
        <taxon>Eurotiomycetidae</taxon>
        <taxon>Eurotiales</taxon>
        <taxon>Aspergillaceae</taxon>
        <taxon>Penicillium</taxon>
    </lineage>
</organism>
<evidence type="ECO:0000313" key="1">
    <source>
        <dbReference type="EMBL" id="KAJ9480707.1"/>
    </source>
</evidence>
<proteinExistence type="predicted"/>
<reference evidence="1" key="2">
    <citation type="journal article" date="2016" name="Fungal Biol.">
        <title>Ochratoxin A production by Penicillium thymicola.</title>
        <authorList>
            <person name="Nguyen H.D.T."/>
            <person name="McMullin D.R."/>
            <person name="Ponomareva E."/>
            <person name="Riley R."/>
            <person name="Pomraning K.R."/>
            <person name="Baker S.E."/>
            <person name="Seifert K.A."/>
        </authorList>
    </citation>
    <scope>NUCLEOTIDE SEQUENCE</scope>
    <source>
        <strain evidence="1">DAOM 180753</strain>
    </source>
</reference>
<sequence>MKVCRKCAIIDSHLGSIVDTRVTCRRHDRINVPVCSSLQALLWLSTEEGVRHQVTRLRGAKTGDQICRPPTFPKTELEHSDQAQHAIISQVPRGEKQAGTRPLACLHDQRSRRPGDLTSLIRKLF</sequence>
<evidence type="ECO:0000313" key="2">
    <source>
        <dbReference type="Proteomes" id="UP001227192"/>
    </source>
</evidence>
<accession>A0AAI9T4W3</accession>
<keyword evidence="2" id="KW-1185">Reference proteome</keyword>
<comment type="caution">
    <text evidence="1">The sequence shown here is derived from an EMBL/GenBank/DDBJ whole genome shotgun (WGS) entry which is preliminary data.</text>
</comment>
<protein>
    <submittedName>
        <fullName evidence="1">Uncharacterized protein</fullName>
    </submittedName>
</protein>
<dbReference type="EMBL" id="LACB01001154">
    <property type="protein sequence ID" value="KAJ9480707.1"/>
    <property type="molecule type" value="Genomic_DNA"/>
</dbReference>
<name>A0AAI9T4W3_PENTH</name>
<reference evidence="1" key="1">
    <citation type="submission" date="2015-06" db="EMBL/GenBank/DDBJ databases">
        <authorList>
            <person name="Nguyen H."/>
        </authorList>
    </citation>
    <scope>NUCLEOTIDE SEQUENCE</scope>
    <source>
        <strain evidence="1">DAOM 180753</strain>
    </source>
</reference>
<gene>
    <name evidence="1" type="ORF">VN97_g12827</name>
</gene>
<dbReference type="Proteomes" id="UP001227192">
    <property type="component" value="Unassembled WGS sequence"/>
</dbReference>